<gene>
    <name evidence="1" type="ORF">EVA_04700</name>
</gene>
<name>J9GI18_9ZZZZ</name>
<evidence type="ECO:0000313" key="1">
    <source>
        <dbReference type="EMBL" id="EJX07192.1"/>
    </source>
</evidence>
<sequence length="222" mass="24900">MQRAPSKDVPGSCQHLLNLSHGSLRHNYLVKIDKAERISITRGNNEHILHVARSKDEVVIKFFFTNNEENLAVKTEGLQLRSKSLGLRKFNLKRFENRKTTVSNQLRINRSHGSAIHLLVNLLAEIFVRGARESTAAVAPHRRRRHTRAGTTGTLLAPGLLGRVMNSFTGKLSTRTKTSIGLESNHDLVHQGFIVFTSKHGISGSNRLALFIQQIQFHCFAP</sequence>
<proteinExistence type="predicted"/>
<dbReference type="EMBL" id="AMCI01000945">
    <property type="protein sequence ID" value="EJX07192.1"/>
    <property type="molecule type" value="Genomic_DNA"/>
</dbReference>
<reference evidence="1" key="1">
    <citation type="journal article" date="2012" name="PLoS ONE">
        <title>Gene sets for utilization of primary and secondary nutrition supplies in the distal gut of endangered iberian lynx.</title>
        <authorList>
            <person name="Alcaide M."/>
            <person name="Messina E."/>
            <person name="Richter M."/>
            <person name="Bargiela R."/>
            <person name="Peplies J."/>
            <person name="Huws S.A."/>
            <person name="Newbold C.J."/>
            <person name="Golyshin P.N."/>
            <person name="Simon M.A."/>
            <person name="Lopez G."/>
            <person name="Yakimov M.M."/>
            <person name="Ferrer M."/>
        </authorList>
    </citation>
    <scope>NUCLEOTIDE SEQUENCE</scope>
</reference>
<organism evidence="1">
    <name type="scientific">gut metagenome</name>
    <dbReference type="NCBI Taxonomy" id="749906"/>
    <lineage>
        <taxon>unclassified sequences</taxon>
        <taxon>metagenomes</taxon>
        <taxon>organismal metagenomes</taxon>
    </lineage>
</organism>
<dbReference type="AlphaFoldDB" id="J9GI18"/>
<comment type="caution">
    <text evidence="1">The sequence shown here is derived from an EMBL/GenBank/DDBJ whole genome shotgun (WGS) entry which is preliminary data.</text>
</comment>
<accession>J9GI18</accession>
<protein>
    <submittedName>
        <fullName evidence="1">Uncharacterized protein</fullName>
    </submittedName>
</protein>